<evidence type="ECO:0000313" key="3">
    <source>
        <dbReference type="EMBL" id="GAA0762904.1"/>
    </source>
</evidence>
<name>A0ABP3VL85_9FLAO</name>
<gene>
    <name evidence="3" type="ORF">GCM10009433_23720</name>
</gene>
<proteinExistence type="predicted"/>
<dbReference type="Pfam" id="PF25583">
    <property type="entry name" value="WCX"/>
    <property type="match status" value="1"/>
</dbReference>
<evidence type="ECO:0000259" key="2">
    <source>
        <dbReference type="Pfam" id="PF25583"/>
    </source>
</evidence>
<feature type="domain" description="WCX" evidence="2">
    <location>
        <begin position="218"/>
        <end position="289"/>
    </location>
</feature>
<dbReference type="InterPro" id="IPR051534">
    <property type="entry name" value="CBASS_pafABC_assoc_protein"/>
</dbReference>
<dbReference type="EMBL" id="BAAAGG010000022">
    <property type="protein sequence ID" value="GAA0762904.1"/>
    <property type="molecule type" value="Genomic_DNA"/>
</dbReference>
<dbReference type="InterPro" id="IPR057727">
    <property type="entry name" value="WCX_dom"/>
</dbReference>
<dbReference type="RefSeq" id="WP_224454558.1">
    <property type="nucleotide sequence ID" value="NZ_BAAAGG010000022.1"/>
</dbReference>
<organism evidence="3 4">
    <name type="scientific">Psychroflexus lacisalsi</name>
    <dbReference type="NCBI Taxonomy" id="503928"/>
    <lineage>
        <taxon>Bacteria</taxon>
        <taxon>Pseudomonadati</taxon>
        <taxon>Bacteroidota</taxon>
        <taxon>Flavobacteriia</taxon>
        <taxon>Flavobacteriales</taxon>
        <taxon>Flavobacteriaceae</taxon>
        <taxon>Psychroflexus</taxon>
    </lineage>
</organism>
<dbReference type="PANTHER" id="PTHR34580">
    <property type="match status" value="1"/>
</dbReference>
<dbReference type="Pfam" id="PF13280">
    <property type="entry name" value="WYL"/>
    <property type="match status" value="1"/>
</dbReference>
<evidence type="ECO:0000259" key="1">
    <source>
        <dbReference type="Pfam" id="PF13280"/>
    </source>
</evidence>
<feature type="domain" description="WYL" evidence="1">
    <location>
        <begin position="119"/>
        <end position="187"/>
    </location>
</feature>
<reference evidence="4" key="1">
    <citation type="journal article" date="2019" name="Int. J. Syst. Evol. Microbiol.">
        <title>The Global Catalogue of Microorganisms (GCM) 10K type strain sequencing project: providing services to taxonomists for standard genome sequencing and annotation.</title>
        <authorList>
            <consortium name="The Broad Institute Genomics Platform"/>
            <consortium name="The Broad Institute Genome Sequencing Center for Infectious Disease"/>
            <person name="Wu L."/>
            <person name="Ma J."/>
        </authorList>
    </citation>
    <scope>NUCLEOTIDE SEQUENCE [LARGE SCALE GENOMIC DNA]</scope>
    <source>
        <strain evidence="4">JCM 16231</strain>
    </source>
</reference>
<evidence type="ECO:0000313" key="4">
    <source>
        <dbReference type="Proteomes" id="UP001500185"/>
    </source>
</evidence>
<dbReference type="Proteomes" id="UP001500185">
    <property type="component" value="Unassembled WGS sequence"/>
</dbReference>
<dbReference type="PROSITE" id="PS52050">
    <property type="entry name" value="WYL"/>
    <property type="match status" value="1"/>
</dbReference>
<sequence>MSKKESINRYNIIVNYIRKRPSTFKEIQDKLALESELQDYDFNISKRTFQRDLKDISSIFNIDIKYDFSLKKYYIDFEEEPDVKGRVLEAFDIFNALNVSDRLSDHIHFENRKPQGTEHLYGLLHAIKNQMLIRFNHQKFWEDHVTERQVGPYALKEFKNRWYVIAKDRKDGLTKSFGLDRLSDLEITKAKFEKPLDFSVNTHFKYCFGVVGPNAKSPEKIVLSFTPFQGKYIKTLPLHHTQEVLIDNEEEFRISLQLYITHDFFMELRSFGDDVEVMQPEQLRKRMTLNAEEVFNMYD</sequence>
<protein>
    <submittedName>
        <fullName evidence="3">WYL domain-containing protein</fullName>
    </submittedName>
</protein>
<accession>A0ABP3VL85</accession>
<dbReference type="InterPro" id="IPR026881">
    <property type="entry name" value="WYL_dom"/>
</dbReference>
<comment type="caution">
    <text evidence="3">The sequence shown here is derived from an EMBL/GenBank/DDBJ whole genome shotgun (WGS) entry which is preliminary data.</text>
</comment>
<keyword evidence="4" id="KW-1185">Reference proteome</keyword>
<dbReference type="PANTHER" id="PTHR34580:SF9">
    <property type="entry name" value="SLL5097 PROTEIN"/>
    <property type="match status" value="1"/>
</dbReference>